<dbReference type="Proteomes" id="UP001054945">
    <property type="component" value="Unassembled WGS sequence"/>
</dbReference>
<evidence type="ECO:0000313" key="1">
    <source>
        <dbReference type="EMBL" id="GIY37242.1"/>
    </source>
</evidence>
<accession>A0AAV4SXE2</accession>
<organism evidence="1 2">
    <name type="scientific">Caerostris extrusa</name>
    <name type="common">Bark spider</name>
    <name type="synonym">Caerostris bankana</name>
    <dbReference type="NCBI Taxonomy" id="172846"/>
    <lineage>
        <taxon>Eukaryota</taxon>
        <taxon>Metazoa</taxon>
        <taxon>Ecdysozoa</taxon>
        <taxon>Arthropoda</taxon>
        <taxon>Chelicerata</taxon>
        <taxon>Arachnida</taxon>
        <taxon>Araneae</taxon>
        <taxon>Araneomorphae</taxon>
        <taxon>Entelegynae</taxon>
        <taxon>Araneoidea</taxon>
        <taxon>Araneidae</taxon>
        <taxon>Caerostris</taxon>
    </lineage>
</organism>
<dbReference type="EMBL" id="BPLR01010145">
    <property type="protein sequence ID" value="GIY37242.1"/>
    <property type="molecule type" value="Genomic_DNA"/>
</dbReference>
<keyword evidence="2" id="KW-1185">Reference proteome</keyword>
<reference evidence="1 2" key="1">
    <citation type="submission" date="2021-06" db="EMBL/GenBank/DDBJ databases">
        <title>Caerostris extrusa draft genome.</title>
        <authorList>
            <person name="Kono N."/>
            <person name="Arakawa K."/>
        </authorList>
    </citation>
    <scope>NUCLEOTIDE SEQUENCE [LARGE SCALE GENOMIC DNA]</scope>
</reference>
<evidence type="ECO:0000313" key="2">
    <source>
        <dbReference type="Proteomes" id="UP001054945"/>
    </source>
</evidence>
<name>A0AAV4SXE2_CAEEX</name>
<gene>
    <name evidence="1" type="ORF">CEXT_446801</name>
</gene>
<protein>
    <submittedName>
        <fullName evidence="1">Uncharacterized protein</fullName>
    </submittedName>
</protein>
<comment type="caution">
    <text evidence="1">The sequence shown here is derived from an EMBL/GenBank/DDBJ whole genome shotgun (WGS) entry which is preliminary data.</text>
</comment>
<sequence length="134" mass="15908">MFRRIITIFASHFHRKRVTHAKYIRDSLMYETRVLSNLKRRNGRTELVVVDDSFPSLVKRVKQKLVVMLMQKKYWKEFGREKMHKKEHHVISSPLFLVLTKHGRLSTEKFVNSNPITWPNLSTFATRLAGLQSL</sequence>
<dbReference type="AlphaFoldDB" id="A0AAV4SXE2"/>
<proteinExistence type="predicted"/>